<dbReference type="RefSeq" id="WP_009541882.1">
    <property type="nucleotide sequence ID" value="NZ_ANHY01000017.1"/>
</dbReference>
<evidence type="ECO:0000256" key="3">
    <source>
        <dbReference type="ARBA" id="ARBA00023136"/>
    </source>
</evidence>
<feature type="transmembrane region" description="Helical" evidence="4">
    <location>
        <begin position="146"/>
        <end position="167"/>
    </location>
</feature>
<dbReference type="PANTHER" id="PTHR11360">
    <property type="entry name" value="MONOCARBOXYLATE TRANSPORTER"/>
    <property type="match status" value="1"/>
</dbReference>
<sequence>MSSAAPDRPTVAGLPPAVWLVIVAGCLVGLLNFGVRSGFGLFLEPMSDARDWGREVFSVAIAVQNLMWGLGQPFAGAIADRYGTARVLIAGGILYAAGTALMAVSSTPLAITVTGGFIVGLGLAGSSFAIALSAMARNVPEDRRSWVLGLGTATGSLGQFLMVPLGQGFIAEYGWQTALGLLALFALVIALLAPALRGKPGGAKSGVGAAAVAEMEQTLGAALKEAAAHKGYVLLFLGFFVCGFHVAFIQVHLPAYLVDKGLSPALGAWALGLVGLFNVIGAYTSGILSGKFSKKMVLSGIYLARAVIIALFLLVPISPASVLLFSAAMGLLWLSTVPATSGLVAQIFGPRYMATLFGIVFLGHQLGAFLGVWLGGALYDATGSYDVVWWAGVALGLAAAALHWPIDERRVVREPAEPLPGEAQA</sequence>
<feature type="transmembrane region" description="Helical" evidence="4">
    <location>
        <begin position="323"/>
        <end position="345"/>
    </location>
</feature>
<keyword evidence="1 4" id="KW-0812">Transmembrane</keyword>
<evidence type="ECO:0000256" key="1">
    <source>
        <dbReference type="ARBA" id="ARBA00022692"/>
    </source>
</evidence>
<keyword evidence="7" id="KW-1185">Reference proteome</keyword>
<organism evidence="6 7">
    <name type="scientific">Caenispirillum salinarum AK4</name>
    <dbReference type="NCBI Taxonomy" id="1238182"/>
    <lineage>
        <taxon>Bacteria</taxon>
        <taxon>Pseudomonadati</taxon>
        <taxon>Pseudomonadota</taxon>
        <taxon>Alphaproteobacteria</taxon>
        <taxon>Rhodospirillales</taxon>
        <taxon>Novispirillaceae</taxon>
        <taxon>Caenispirillum</taxon>
    </lineage>
</organism>
<keyword evidence="3 4" id="KW-0472">Membrane</keyword>
<dbReference type="OrthoDB" id="146345at2"/>
<keyword evidence="2 4" id="KW-1133">Transmembrane helix</keyword>
<dbReference type="Pfam" id="PF07690">
    <property type="entry name" value="MFS_1"/>
    <property type="match status" value="1"/>
</dbReference>
<feature type="transmembrane region" description="Helical" evidence="4">
    <location>
        <begin position="12"/>
        <end position="35"/>
    </location>
</feature>
<feature type="domain" description="Major facilitator superfamily (MFS) profile" evidence="5">
    <location>
        <begin position="18"/>
        <end position="410"/>
    </location>
</feature>
<name>K9GQI5_9PROT</name>
<accession>K9GQI5</accession>
<feature type="transmembrane region" description="Helical" evidence="4">
    <location>
        <begin position="232"/>
        <end position="253"/>
    </location>
</feature>
<dbReference type="InterPro" id="IPR036259">
    <property type="entry name" value="MFS_trans_sf"/>
</dbReference>
<dbReference type="CDD" id="cd17355">
    <property type="entry name" value="MFS_YcxA_like"/>
    <property type="match status" value="1"/>
</dbReference>
<feature type="transmembrane region" description="Helical" evidence="4">
    <location>
        <begin position="296"/>
        <end position="317"/>
    </location>
</feature>
<feature type="transmembrane region" description="Helical" evidence="4">
    <location>
        <begin position="265"/>
        <end position="284"/>
    </location>
</feature>
<proteinExistence type="predicted"/>
<feature type="transmembrane region" description="Helical" evidence="4">
    <location>
        <begin position="110"/>
        <end position="134"/>
    </location>
</feature>
<dbReference type="PANTHER" id="PTHR11360:SF284">
    <property type="entry name" value="EG:103B4.3 PROTEIN-RELATED"/>
    <property type="match status" value="1"/>
</dbReference>
<feature type="transmembrane region" description="Helical" evidence="4">
    <location>
        <begin position="173"/>
        <end position="196"/>
    </location>
</feature>
<gene>
    <name evidence="6" type="ORF">C882_1226</name>
</gene>
<feature type="transmembrane region" description="Helical" evidence="4">
    <location>
        <begin position="352"/>
        <end position="375"/>
    </location>
</feature>
<dbReference type="GO" id="GO:0022857">
    <property type="term" value="F:transmembrane transporter activity"/>
    <property type="evidence" value="ECO:0007669"/>
    <property type="project" value="InterPro"/>
</dbReference>
<protein>
    <submittedName>
        <fullName evidence="6">MFS permease</fullName>
    </submittedName>
</protein>
<evidence type="ECO:0000256" key="2">
    <source>
        <dbReference type="ARBA" id="ARBA00022989"/>
    </source>
</evidence>
<dbReference type="EMBL" id="ANHY01000017">
    <property type="protein sequence ID" value="EKV28225.1"/>
    <property type="molecule type" value="Genomic_DNA"/>
</dbReference>
<feature type="transmembrane region" description="Helical" evidence="4">
    <location>
        <begin position="55"/>
        <end position="75"/>
    </location>
</feature>
<dbReference type="AlphaFoldDB" id="K9GQI5"/>
<dbReference type="PROSITE" id="PS50850">
    <property type="entry name" value="MFS"/>
    <property type="match status" value="1"/>
</dbReference>
<dbReference type="eggNOG" id="COG2814">
    <property type="taxonomic scope" value="Bacteria"/>
</dbReference>
<feature type="transmembrane region" description="Helical" evidence="4">
    <location>
        <begin position="87"/>
        <end position="104"/>
    </location>
</feature>
<evidence type="ECO:0000313" key="6">
    <source>
        <dbReference type="EMBL" id="EKV28225.1"/>
    </source>
</evidence>
<evidence type="ECO:0000259" key="5">
    <source>
        <dbReference type="PROSITE" id="PS50850"/>
    </source>
</evidence>
<dbReference type="Gene3D" id="1.20.1250.20">
    <property type="entry name" value="MFS general substrate transporter like domains"/>
    <property type="match status" value="2"/>
</dbReference>
<comment type="caution">
    <text evidence="6">The sequence shown here is derived from an EMBL/GenBank/DDBJ whole genome shotgun (WGS) entry which is preliminary data.</text>
</comment>
<reference evidence="6 7" key="1">
    <citation type="journal article" date="2013" name="Genome Announc.">
        <title>Draft Genome Sequence of an Alphaproteobacterium, Caenispirillum salinarum AK4(T), Isolated from a Solar Saltern.</title>
        <authorList>
            <person name="Khatri I."/>
            <person name="Singh A."/>
            <person name="Korpole S."/>
            <person name="Pinnaka A.K."/>
            <person name="Subramanian S."/>
        </authorList>
    </citation>
    <scope>NUCLEOTIDE SEQUENCE [LARGE SCALE GENOMIC DNA]</scope>
    <source>
        <strain evidence="6 7">AK4</strain>
    </source>
</reference>
<dbReference type="STRING" id="1238182.C882_1226"/>
<dbReference type="Proteomes" id="UP000009881">
    <property type="component" value="Unassembled WGS sequence"/>
</dbReference>
<feature type="transmembrane region" description="Helical" evidence="4">
    <location>
        <begin position="387"/>
        <end position="406"/>
    </location>
</feature>
<dbReference type="InterPro" id="IPR050327">
    <property type="entry name" value="Proton-linked_MCT"/>
</dbReference>
<dbReference type="PATRIC" id="fig|1238182.3.peg.3440"/>
<evidence type="ECO:0000256" key="4">
    <source>
        <dbReference type="SAM" id="Phobius"/>
    </source>
</evidence>
<dbReference type="InterPro" id="IPR011701">
    <property type="entry name" value="MFS"/>
</dbReference>
<dbReference type="InterPro" id="IPR020846">
    <property type="entry name" value="MFS_dom"/>
</dbReference>
<dbReference type="SUPFAM" id="SSF103473">
    <property type="entry name" value="MFS general substrate transporter"/>
    <property type="match status" value="1"/>
</dbReference>
<evidence type="ECO:0000313" key="7">
    <source>
        <dbReference type="Proteomes" id="UP000009881"/>
    </source>
</evidence>